<comment type="caution">
    <text evidence="1">The sequence shown here is derived from an EMBL/GenBank/DDBJ whole genome shotgun (WGS) entry which is preliminary data.</text>
</comment>
<accession>A0AAD6QCD1</accession>
<evidence type="ECO:0000313" key="1">
    <source>
        <dbReference type="EMBL" id="KAJ6984923.1"/>
    </source>
</evidence>
<reference evidence="1" key="1">
    <citation type="journal article" date="2023" name="Mol. Ecol. Resour.">
        <title>Chromosome-level genome assembly of a triploid poplar Populus alba 'Berolinensis'.</title>
        <authorList>
            <person name="Chen S."/>
            <person name="Yu Y."/>
            <person name="Wang X."/>
            <person name="Wang S."/>
            <person name="Zhang T."/>
            <person name="Zhou Y."/>
            <person name="He R."/>
            <person name="Meng N."/>
            <person name="Wang Y."/>
            <person name="Liu W."/>
            <person name="Liu Z."/>
            <person name="Liu J."/>
            <person name="Guo Q."/>
            <person name="Huang H."/>
            <person name="Sederoff R.R."/>
            <person name="Wang G."/>
            <person name="Qu G."/>
            <person name="Chen S."/>
        </authorList>
    </citation>
    <scope>NUCLEOTIDE SEQUENCE</scope>
    <source>
        <strain evidence="1">SC-2020</strain>
    </source>
</reference>
<keyword evidence="2" id="KW-1185">Reference proteome</keyword>
<dbReference type="AlphaFoldDB" id="A0AAD6QCD1"/>
<evidence type="ECO:0000313" key="2">
    <source>
        <dbReference type="Proteomes" id="UP001164929"/>
    </source>
</evidence>
<protein>
    <submittedName>
        <fullName evidence="1">Uncharacterized protein</fullName>
    </submittedName>
</protein>
<dbReference type="Proteomes" id="UP001164929">
    <property type="component" value="Chromosome 9"/>
</dbReference>
<gene>
    <name evidence="1" type="ORF">NC653_023037</name>
</gene>
<organism evidence="1 2">
    <name type="scientific">Populus alba x Populus x berolinensis</name>
    <dbReference type="NCBI Taxonomy" id="444605"/>
    <lineage>
        <taxon>Eukaryota</taxon>
        <taxon>Viridiplantae</taxon>
        <taxon>Streptophyta</taxon>
        <taxon>Embryophyta</taxon>
        <taxon>Tracheophyta</taxon>
        <taxon>Spermatophyta</taxon>
        <taxon>Magnoliopsida</taxon>
        <taxon>eudicotyledons</taxon>
        <taxon>Gunneridae</taxon>
        <taxon>Pentapetalae</taxon>
        <taxon>rosids</taxon>
        <taxon>fabids</taxon>
        <taxon>Malpighiales</taxon>
        <taxon>Salicaceae</taxon>
        <taxon>Saliceae</taxon>
        <taxon>Populus</taxon>
    </lineage>
</organism>
<proteinExistence type="predicted"/>
<name>A0AAD6QCD1_9ROSI</name>
<sequence length="33" mass="3535">MCQRPVSDLNTPPPSLVLLLGSSNTTPISSFFD</sequence>
<dbReference type="EMBL" id="JAQIZT010000009">
    <property type="protein sequence ID" value="KAJ6984923.1"/>
    <property type="molecule type" value="Genomic_DNA"/>
</dbReference>